<name>A0ABD3WYV3_SINWO</name>
<dbReference type="InterPro" id="IPR029359">
    <property type="entry name" value="FAM181"/>
</dbReference>
<evidence type="ECO:0000313" key="3">
    <source>
        <dbReference type="Proteomes" id="UP001634394"/>
    </source>
</evidence>
<dbReference type="Proteomes" id="UP001634394">
    <property type="component" value="Unassembled WGS sequence"/>
</dbReference>
<accession>A0ABD3WYV3</accession>
<evidence type="ECO:0008006" key="4">
    <source>
        <dbReference type="Google" id="ProtNLM"/>
    </source>
</evidence>
<dbReference type="PANTHER" id="PTHR33766:SF2">
    <property type="entry name" value="PROTEIN FAM181B"/>
    <property type="match status" value="1"/>
</dbReference>
<dbReference type="PANTHER" id="PTHR33766">
    <property type="entry name" value="PROTEIN FAM181B"/>
    <property type="match status" value="1"/>
</dbReference>
<keyword evidence="3" id="KW-1185">Reference proteome</keyword>
<gene>
    <name evidence="2" type="ORF">ACJMK2_031463</name>
</gene>
<reference evidence="2 3" key="1">
    <citation type="submission" date="2024-11" db="EMBL/GenBank/DDBJ databases">
        <title>Chromosome-level genome assembly of the freshwater bivalve Anodonta woodiana.</title>
        <authorList>
            <person name="Chen X."/>
        </authorList>
    </citation>
    <scope>NUCLEOTIDE SEQUENCE [LARGE SCALE GENOMIC DNA]</scope>
    <source>
        <strain evidence="2">MN2024</strain>
        <tissue evidence="2">Gills</tissue>
    </source>
</reference>
<comment type="caution">
    <text evidence="2">The sequence shown here is derived from an EMBL/GenBank/DDBJ whole genome shotgun (WGS) entry which is preliminary data.</text>
</comment>
<evidence type="ECO:0000256" key="1">
    <source>
        <dbReference type="SAM" id="MobiDB-lite"/>
    </source>
</evidence>
<evidence type="ECO:0000313" key="2">
    <source>
        <dbReference type="EMBL" id="KAL3879154.1"/>
    </source>
</evidence>
<dbReference type="AlphaFoldDB" id="A0ABD3WYV3"/>
<feature type="region of interest" description="Disordered" evidence="1">
    <location>
        <begin position="60"/>
        <end position="94"/>
    </location>
</feature>
<organism evidence="2 3">
    <name type="scientific">Sinanodonta woodiana</name>
    <name type="common">Chinese pond mussel</name>
    <name type="synonym">Anodonta woodiana</name>
    <dbReference type="NCBI Taxonomy" id="1069815"/>
    <lineage>
        <taxon>Eukaryota</taxon>
        <taxon>Metazoa</taxon>
        <taxon>Spiralia</taxon>
        <taxon>Lophotrochozoa</taxon>
        <taxon>Mollusca</taxon>
        <taxon>Bivalvia</taxon>
        <taxon>Autobranchia</taxon>
        <taxon>Heteroconchia</taxon>
        <taxon>Palaeoheterodonta</taxon>
        <taxon>Unionida</taxon>
        <taxon>Unionoidea</taxon>
        <taxon>Unionidae</taxon>
        <taxon>Unioninae</taxon>
        <taxon>Sinanodonta</taxon>
    </lineage>
</organism>
<protein>
    <recommendedName>
        <fullName evidence="4">Protein FAM181B</fullName>
    </recommendedName>
</protein>
<dbReference type="EMBL" id="JBJQND010000004">
    <property type="protein sequence ID" value="KAL3879154.1"/>
    <property type="molecule type" value="Genomic_DNA"/>
</dbReference>
<sequence length="364" mass="40931">MSFLVETFQSEPENNMLCEDQAINLLSFVDMASSNIKLALDKPSMSKRKVNHRKYLQKQLKRCGNSSKDGQEYGVSDSKHKSPSRGHRKETSQTGLQIKSLQALFDPKTLHDMCCADLNSKSTGGGSCKMPLRKRNLPASFFIEPSMTRCDRRYYARIQNSIIENTHSFQDLSVDEGVPSLPADTVESILGPTDLSVILLEQWSDQGPVREMSGTPGCDTSIGNCSPRSYSDSSDGLYSVSPVSRDQNTSIWNTTSCAQEQTQRPWRNKPDNLTMDCLSTNEYFNENGCNFDSFQTNFVEVQYSNIEQNYTRNVPPYLEHSFPVPNLIEQNSLPTFPQAFSTSVKTGIQGSYSWVTPQPCYTYL</sequence>
<proteinExistence type="predicted"/>